<evidence type="ECO:0000313" key="2">
    <source>
        <dbReference type="EMBL" id="BBY45379.1"/>
    </source>
</evidence>
<reference evidence="2 3" key="1">
    <citation type="journal article" date="2019" name="Emerg. Microbes Infect.">
        <title>Comprehensive subspecies identification of 175 nontuberculous mycobacteria species based on 7547 genomic profiles.</title>
        <authorList>
            <person name="Matsumoto Y."/>
            <person name="Kinjo T."/>
            <person name="Motooka D."/>
            <person name="Nabeya D."/>
            <person name="Jung N."/>
            <person name="Uechi K."/>
            <person name="Horii T."/>
            <person name="Iida T."/>
            <person name="Fujita J."/>
            <person name="Nakamura S."/>
        </authorList>
    </citation>
    <scope>NUCLEOTIDE SEQUENCE [LARGE SCALE GENOMIC DNA]</scope>
    <source>
        <strain evidence="2 3">JCM 18439</strain>
    </source>
</reference>
<organism evidence="2 3">
    <name type="scientific">Mycolicibacterium celeriflavum</name>
    <name type="common">Mycobacterium celeriflavum</name>
    <dbReference type="NCBI Taxonomy" id="1249101"/>
    <lineage>
        <taxon>Bacteria</taxon>
        <taxon>Bacillati</taxon>
        <taxon>Actinomycetota</taxon>
        <taxon>Actinomycetes</taxon>
        <taxon>Mycobacteriales</taxon>
        <taxon>Mycobacteriaceae</taxon>
        <taxon>Mycolicibacterium</taxon>
    </lineage>
</organism>
<feature type="region of interest" description="Disordered" evidence="1">
    <location>
        <begin position="76"/>
        <end position="110"/>
    </location>
</feature>
<dbReference type="OrthoDB" id="4750196at2"/>
<evidence type="ECO:0000256" key="1">
    <source>
        <dbReference type="SAM" id="MobiDB-lite"/>
    </source>
</evidence>
<gene>
    <name evidence="2" type="ORF">MCEL_36740</name>
</gene>
<proteinExistence type="predicted"/>
<protein>
    <submittedName>
        <fullName evidence="2">Uncharacterized protein</fullName>
    </submittedName>
</protein>
<dbReference type="KEGG" id="mcee:MCEL_36740"/>
<accession>A0A1X0C042</accession>
<dbReference type="STRING" id="1249101.BST21_03595"/>
<dbReference type="Proteomes" id="UP000466431">
    <property type="component" value="Chromosome"/>
</dbReference>
<feature type="compositionally biased region" description="Basic and acidic residues" evidence="1">
    <location>
        <begin position="97"/>
        <end position="110"/>
    </location>
</feature>
<evidence type="ECO:0000313" key="3">
    <source>
        <dbReference type="Proteomes" id="UP000466431"/>
    </source>
</evidence>
<sequence length="110" mass="12121">MSWLLVALIPGLLMVATFGLQRLEAGLHRDTVSATDVAKFLAEAEPSDVDTLARDGMSRALDGLRQRRHVDHAMAGGSRPIYHDSGLPTHGFPEPRVNPEFRPTRHADRV</sequence>
<name>A0A1X0C042_MYCCF</name>
<dbReference type="EMBL" id="AP022591">
    <property type="protein sequence ID" value="BBY45379.1"/>
    <property type="molecule type" value="Genomic_DNA"/>
</dbReference>
<keyword evidence="3" id="KW-1185">Reference proteome</keyword>
<dbReference type="AlphaFoldDB" id="A0A1X0C042"/>